<comment type="caution">
    <text evidence="2">The sequence shown here is derived from an EMBL/GenBank/DDBJ whole genome shotgun (WGS) entry which is preliminary data.</text>
</comment>
<gene>
    <name evidence="2" type="ORF">D7X32_04300</name>
</gene>
<protein>
    <submittedName>
        <fullName evidence="2">Uncharacterized protein</fullName>
    </submittedName>
</protein>
<sequence length="65" mass="7396">MAGKKLEGYGETSEQRQRHLENDAFSERAPRTPEELEEARSDPDHDGHQVVTIHPLDSEPKGDDR</sequence>
<reference evidence="3" key="1">
    <citation type="submission" date="2018-09" db="EMBL/GenBank/DDBJ databases">
        <authorList>
            <person name="Livingstone P.G."/>
            <person name="Whitworth D.E."/>
        </authorList>
    </citation>
    <scope>NUCLEOTIDE SEQUENCE [LARGE SCALE GENOMIC DNA]</scope>
    <source>
        <strain evidence="3">CA043D</strain>
    </source>
</reference>
<keyword evidence="3" id="KW-1185">Reference proteome</keyword>
<evidence type="ECO:0000313" key="3">
    <source>
        <dbReference type="Proteomes" id="UP000268313"/>
    </source>
</evidence>
<organism evidence="2 3">
    <name type="scientific">Corallococcus carmarthensis</name>
    <dbReference type="NCBI Taxonomy" id="2316728"/>
    <lineage>
        <taxon>Bacteria</taxon>
        <taxon>Pseudomonadati</taxon>
        <taxon>Myxococcota</taxon>
        <taxon>Myxococcia</taxon>
        <taxon>Myxococcales</taxon>
        <taxon>Cystobacterineae</taxon>
        <taxon>Myxococcaceae</taxon>
        <taxon>Corallococcus</taxon>
    </lineage>
</organism>
<proteinExistence type="predicted"/>
<name>A0A3A8KQT6_9BACT</name>
<dbReference type="RefSeq" id="WP_120601219.1">
    <property type="nucleotide sequence ID" value="NZ_JABFJX010000096.1"/>
</dbReference>
<dbReference type="OrthoDB" id="5383108at2"/>
<accession>A0A3A8KQT6</accession>
<evidence type="ECO:0000313" key="2">
    <source>
        <dbReference type="EMBL" id="RKH06631.1"/>
    </source>
</evidence>
<feature type="compositionally biased region" description="Basic and acidic residues" evidence="1">
    <location>
        <begin position="56"/>
        <end position="65"/>
    </location>
</feature>
<dbReference type="EMBL" id="RAWE01000009">
    <property type="protein sequence ID" value="RKH06631.1"/>
    <property type="molecule type" value="Genomic_DNA"/>
</dbReference>
<evidence type="ECO:0000256" key="1">
    <source>
        <dbReference type="SAM" id="MobiDB-lite"/>
    </source>
</evidence>
<feature type="compositionally biased region" description="Basic and acidic residues" evidence="1">
    <location>
        <begin position="1"/>
        <end position="48"/>
    </location>
</feature>
<feature type="region of interest" description="Disordered" evidence="1">
    <location>
        <begin position="1"/>
        <end position="65"/>
    </location>
</feature>
<dbReference type="Proteomes" id="UP000268313">
    <property type="component" value="Unassembled WGS sequence"/>
</dbReference>
<dbReference type="AlphaFoldDB" id="A0A3A8KQT6"/>